<gene>
    <name evidence="1" type="ORF">M8C21_027066</name>
</gene>
<reference evidence="1" key="1">
    <citation type="submission" date="2022-06" db="EMBL/GenBank/DDBJ databases">
        <title>Uncovering the hologenomic basis of an extraordinary plant invasion.</title>
        <authorList>
            <person name="Bieker V.C."/>
            <person name="Martin M.D."/>
            <person name="Gilbert T."/>
            <person name="Hodgins K."/>
            <person name="Battlay P."/>
            <person name="Petersen B."/>
            <person name="Wilson J."/>
        </authorList>
    </citation>
    <scope>NUCLEOTIDE SEQUENCE</scope>
    <source>
        <strain evidence="1">AA19_3_7</strain>
        <tissue evidence="1">Leaf</tissue>
    </source>
</reference>
<proteinExistence type="predicted"/>
<dbReference type="EMBL" id="JAMZMK010007188">
    <property type="protein sequence ID" value="KAI7745606.1"/>
    <property type="molecule type" value="Genomic_DNA"/>
</dbReference>
<dbReference type="AlphaFoldDB" id="A0AAD5CP77"/>
<keyword evidence="2" id="KW-1185">Reference proteome</keyword>
<evidence type="ECO:0000313" key="2">
    <source>
        <dbReference type="Proteomes" id="UP001206925"/>
    </source>
</evidence>
<name>A0AAD5CP77_AMBAR</name>
<protein>
    <submittedName>
        <fullName evidence="1">Uncharacterized protein</fullName>
    </submittedName>
</protein>
<evidence type="ECO:0000313" key="1">
    <source>
        <dbReference type="EMBL" id="KAI7745606.1"/>
    </source>
</evidence>
<organism evidence="1 2">
    <name type="scientific">Ambrosia artemisiifolia</name>
    <name type="common">Common ragweed</name>
    <dbReference type="NCBI Taxonomy" id="4212"/>
    <lineage>
        <taxon>Eukaryota</taxon>
        <taxon>Viridiplantae</taxon>
        <taxon>Streptophyta</taxon>
        <taxon>Embryophyta</taxon>
        <taxon>Tracheophyta</taxon>
        <taxon>Spermatophyta</taxon>
        <taxon>Magnoliopsida</taxon>
        <taxon>eudicotyledons</taxon>
        <taxon>Gunneridae</taxon>
        <taxon>Pentapetalae</taxon>
        <taxon>asterids</taxon>
        <taxon>campanulids</taxon>
        <taxon>Asterales</taxon>
        <taxon>Asteraceae</taxon>
        <taxon>Asteroideae</taxon>
        <taxon>Heliantheae alliance</taxon>
        <taxon>Heliantheae</taxon>
        <taxon>Ambrosia</taxon>
    </lineage>
</organism>
<accession>A0AAD5CP77</accession>
<comment type="caution">
    <text evidence="1">The sequence shown here is derived from an EMBL/GenBank/DDBJ whole genome shotgun (WGS) entry which is preliminary data.</text>
</comment>
<sequence>MYHQTLVRCVCNHLLSVFSSHVDGYTSSLWIPSGQVGVLRFRYQGSRLRVQVLVCSS</sequence>
<dbReference type="Proteomes" id="UP001206925">
    <property type="component" value="Unassembled WGS sequence"/>
</dbReference>